<name>A0A9X1SDX9_9BACT</name>
<dbReference type="PANTHER" id="PTHR35889">
    <property type="entry name" value="CYCLOINULO-OLIGOSACCHARIDE FRUCTANOTRANSFERASE-RELATED"/>
    <property type="match status" value="1"/>
</dbReference>
<dbReference type="Proteomes" id="UP001139103">
    <property type="component" value="Unassembled WGS sequence"/>
</dbReference>
<dbReference type="AlphaFoldDB" id="A0A9X1SDX9"/>
<evidence type="ECO:0000256" key="3">
    <source>
        <dbReference type="ARBA" id="ARBA00023004"/>
    </source>
</evidence>
<dbReference type="Pfam" id="PF07635">
    <property type="entry name" value="PSCyt1"/>
    <property type="match status" value="1"/>
</dbReference>
<dbReference type="GO" id="GO:0009055">
    <property type="term" value="F:electron transfer activity"/>
    <property type="evidence" value="ECO:0007669"/>
    <property type="project" value="InterPro"/>
</dbReference>
<proteinExistence type="predicted"/>
<dbReference type="GO" id="GO:0046872">
    <property type="term" value="F:metal ion binding"/>
    <property type="evidence" value="ECO:0007669"/>
    <property type="project" value="UniProtKB-KW"/>
</dbReference>
<dbReference type="InterPro" id="IPR011444">
    <property type="entry name" value="DUF1549"/>
</dbReference>
<evidence type="ECO:0000256" key="1">
    <source>
        <dbReference type="ARBA" id="ARBA00022617"/>
    </source>
</evidence>
<dbReference type="PROSITE" id="PS51007">
    <property type="entry name" value="CYTC"/>
    <property type="match status" value="1"/>
</dbReference>
<dbReference type="Gene3D" id="1.10.760.10">
    <property type="entry name" value="Cytochrome c-like domain"/>
    <property type="match status" value="1"/>
</dbReference>
<accession>A0A9X1SDX9</accession>
<feature type="coiled-coil region" evidence="5">
    <location>
        <begin position="442"/>
        <end position="473"/>
    </location>
</feature>
<keyword evidence="5" id="KW-0175">Coiled coil</keyword>
<dbReference type="InterPro" id="IPR011429">
    <property type="entry name" value="Cyt_c_Planctomycete-type"/>
</dbReference>
<evidence type="ECO:0000259" key="7">
    <source>
        <dbReference type="PROSITE" id="PS51007"/>
    </source>
</evidence>
<dbReference type="SUPFAM" id="SSF46626">
    <property type="entry name" value="Cytochrome c"/>
    <property type="match status" value="1"/>
</dbReference>
<feature type="domain" description="Cytochrome c" evidence="7">
    <location>
        <begin position="42"/>
        <end position="134"/>
    </location>
</feature>
<dbReference type="PANTHER" id="PTHR35889:SF3">
    <property type="entry name" value="F-BOX DOMAIN-CONTAINING PROTEIN"/>
    <property type="match status" value="1"/>
</dbReference>
<feature type="region of interest" description="Disordered" evidence="6">
    <location>
        <begin position="148"/>
        <end position="171"/>
    </location>
</feature>
<organism evidence="8 9">
    <name type="scientific">Blastopirellula sediminis</name>
    <dbReference type="NCBI Taxonomy" id="2894196"/>
    <lineage>
        <taxon>Bacteria</taxon>
        <taxon>Pseudomonadati</taxon>
        <taxon>Planctomycetota</taxon>
        <taxon>Planctomycetia</taxon>
        <taxon>Pirellulales</taxon>
        <taxon>Pirellulaceae</taxon>
        <taxon>Blastopirellula</taxon>
    </lineage>
</organism>
<dbReference type="InterPro" id="IPR022655">
    <property type="entry name" value="DUF1553"/>
</dbReference>
<evidence type="ECO:0000313" key="8">
    <source>
        <dbReference type="EMBL" id="MCC9627160.1"/>
    </source>
</evidence>
<gene>
    <name evidence="8" type="ORF">LOC68_01955</name>
</gene>
<sequence>MRCWVPSGAAIGAIGFTLFVIMLAATRLSSAAETSSDTKADELAAKVAILFQQKCLACHGAKPDDIKGEYDLTNRAALLRGGESGDAAVIPGEAEKSPLFLAICWDELEMPPKENDRLTKDEIKLVRQWIDAGARWPESGAEFTKMTAAPQKEADWSQPREDGRAVQTSGGLSPQWNNRLYAAEDLWAYQPISTPKIPTGGAAHPVDAFLEQKLVEQGLRPAEEVDPRTFVRRITFDLTGLPPTPEEIEQYLQEVAAGEDAKERLIDRLLAKPQYGEQMARHWLDVVRYADTAGFANDFERPNAWRYRDYVIRSFNSDRPFDQFVRQQIAGDQLEPDDSESLIATGYLRMGPWEHTAMTVAAETRQHFLDDVTHSVGVTFLGQGLRCARCHDHKFDPVPTRDYYQIQAVFAPVQFAERDLPFLPVLNTKADLTSQEALQILSKFETEQEKEANQRLESLRQELLAEYQVQEKSELPPDAQERLRKEEDRADAIRRKNRKHKMFYAKAMIRLEPLAYSVYNGPTNNYSSNPAKTPMPKEKDRQGNCEPTYILTGGSLATPSDEVSPGVLSVVNATVPELEPLAAIPTTTSGRRVAFADWVVAEQNPLTARVIVNRVWQMHFGKGIVATPNNFGKMGDRPSHPELLDWLAAWFIEHDWSIKQLHHLILTSSAYSRSSLHPDLEQLSVADPNNKLLAYFPARRLAAEEIRDSMLAISGELNPEQGGPGVFPEINWDIAHQVRYTMGTPANAWQPSPRRADRNRRTIYAFRQRTLSDPMLDVFDRPDAENSCERRNQTTVSPQVFALFNSGFSQDRAVALAQKISQQSTSPESQVELAFLAVYGRSPSGEEVKQCLAYLDAMEAHLQEHPTQPIIQPTELFRTMYDEASGGTFNYVEPLPGMNNYEYDLKPWDVSVETQALADLCLVLFNSNEFVYVR</sequence>
<reference evidence="8" key="1">
    <citation type="submission" date="2021-11" db="EMBL/GenBank/DDBJ databases">
        <title>Genome sequence.</title>
        <authorList>
            <person name="Sun Q."/>
        </authorList>
    </citation>
    <scope>NUCLEOTIDE SEQUENCE</scope>
    <source>
        <strain evidence="8">JC732</strain>
    </source>
</reference>
<protein>
    <submittedName>
        <fullName evidence="8">PSD1 and planctomycete cytochrome C domain-containing protein</fullName>
    </submittedName>
</protein>
<dbReference type="GO" id="GO:0020037">
    <property type="term" value="F:heme binding"/>
    <property type="evidence" value="ECO:0007669"/>
    <property type="project" value="InterPro"/>
</dbReference>
<feature type="compositionally biased region" description="Basic and acidic residues" evidence="6">
    <location>
        <begin position="152"/>
        <end position="164"/>
    </location>
</feature>
<evidence type="ECO:0000256" key="4">
    <source>
        <dbReference type="PROSITE-ProRule" id="PRU00433"/>
    </source>
</evidence>
<keyword evidence="2 4" id="KW-0479">Metal-binding</keyword>
<comment type="caution">
    <text evidence="8">The sequence shown here is derived from an EMBL/GenBank/DDBJ whole genome shotgun (WGS) entry which is preliminary data.</text>
</comment>
<evidence type="ECO:0000313" key="9">
    <source>
        <dbReference type="Proteomes" id="UP001139103"/>
    </source>
</evidence>
<dbReference type="InterPro" id="IPR036909">
    <property type="entry name" value="Cyt_c-like_dom_sf"/>
</dbReference>
<dbReference type="Pfam" id="PF07587">
    <property type="entry name" value="PSD1"/>
    <property type="match status" value="1"/>
</dbReference>
<keyword evidence="3 4" id="KW-0408">Iron</keyword>
<evidence type="ECO:0000256" key="5">
    <source>
        <dbReference type="SAM" id="Coils"/>
    </source>
</evidence>
<dbReference type="InterPro" id="IPR009056">
    <property type="entry name" value="Cyt_c-like_dom"/>
</dbReference>
<dbReference type="Pfam" id="PF07583">
    <property type="entry name" value="PSCyt2"/>
    <property type="match status" value="1"/>
</dbReference>
<dbReference type="EMBL" id="JAJKFT010000002">
    <property type="protein sequence ID" value="MCC9627160.1"/>
    <property type="molecule type" value="Genomic_DNA"/>
</dbReference>
<evidence type="ECO:0000256" key="6">
    <source>
        <dbReference type="SAM" id="MobiDB-lite"/>
    </source>
</evidence>
<keyword evidence="9" id="KW-1185">Reference proteome</keyword>
<evidence type="ECO:0000256" key="2">
    <source>
        <dbReference type="ARBA" id="ARBA00022723"/>
    </source>
</evidence>
<dbReference type="RefSeq" id="WP_230215031.1">
    <property type="nucleotide sequence ID" value="NZ_JAJKFT010000002.1"/>
</dbReference>
<keyword evidence="1 4" id="KW-0349">Heme</keyword>